<dbReference type="Proteomes" id="UP001141806">
    <property type="component" value="Unassembled WGS sequence"/>
</dbReference>
<keyword evidence="3" id="KW-1185">Reference proteome</keyword>
<dbReference type="InterPro" id="IPR015915">
    <property type="entry name" value="Kelch-typ_b-propeller"/>
</dbReference>
<dbReference type="Pfam" id="PF03478">
    <property type="entry name" value="Beta-prop_KIB1-4"/>
    <property type="match status" value="1"/>
</dbReference>
<accession>A0A9Q0L1C3</accession>
<reference evidence="2" key="1">
    <citation type="journal article" date="2023" name="Plant J.">
        <title>The genome of the king protea, Protea cynaroides.</title>
        <authorList>
            <person name="Chang J."/>
            <person name="Duong T.A."/>
            <person name="Schoeman C."/>
            <person name="Ma X."/>
            <person name="Roodt D."/>
            <person name="Barker N."/>
            <person name="Li Z."/>
            <person name="Van de Peer Y."/>
            <person name="Mizrachi E."/>
        </authorList>
    </citation>
    <scope>NUCLEOTIDE SEQUENCE</scope>
    <source>
        <tissue evidence="2">Young leaves</tissue>
    </source>
</reference>
<dbReference type="SUPFAM" id="SSF117281">
    <property type="entry name" value="Kelch motif"/>
    <property type="match status" value="1"/>
</dbReference>
<dbReference type="InterPro" id="IPR005174">
    <property type="entry name" value="KIB1-4_b-propeller"/>
</dbReference>
<dbReference type="PANTHER" id="PTHR33127">
    <property type="entry name" value="TRANSMEMBRANE PROTEIN"/>
    <property type="match status" value="1"/>
</dbReference>
<evidence type="ECO:0000259" key="1">
    <source>
        <dbReference type="Pfam" id="PF03478"/>
    </source>
</evidence>
<gene>
    <name evidence="2" type="ORF">NE237_031480</name>
</gene>
<proteinExistence type="predicted"/>
<protein>
    <recommendedName>
        <fullName evidence="1">KIB1-4 beta-propeller domain-containing protein</fullName>
    </recommendedName>
</protein>
<evidence type="ECO:0000313" key="2">
    <source>
        <dbReference type="EMBL" id="KAJ4980643.1"/>
    </source>
</evidence>
<evidence type="ECO:0000313" key="3">
    <source>
        <dbReference type="Proteomes" id="UP001141806"/>
    </source>
</evidence>
<dbReference type="EMBL" id="JAMYWD010000001">
    <property type="protein sequence ID" value="KAJ4980643.1"/>
    <property type="molecule type" value="Genomic_DNA"/>
</dbReference>
<dbReference type="AlphaFoldDB" id="A0A9Q0L1C3"/>
<comment type="caution">
    <text evidence="2">The sequence shown here is derived from an EMBL/GenBank/DDBJ whole genome shotgun (WGS) entry which is preliminary data.</text>
</comment>
<dbReference type="OrthoDB" id="1863935at2759"/>
<feature type="domain" description="KIB1-4 beta-propeller" evidence="1">
    <location>
        <begin position="143"/>
        <end position="350"/>
    </location>
</feature>
<dbReference type="PANTHER" id="PTHR33127:SF5">
    <property type="entry name" value="TRANSMEMBRANE PROTEIN"/>
    <property type="match status" value="1"/>
</dbReference>
<name>A0A9Q0L1C3_9MAGN</name>
<organism evidence="2 3">
    <name type="scientific">Protea cynaroides</name>
    <dbReference type="NCBI Taxonomy" id="273540"/>
    <lineage>
        <taxon>Eukaryota</taxon>
        <taxon>Viridiplantae</taxon>
        <taxon>Streptophyta</taxon>
        <taxon>Embryophyta</taxon>
        <taxon>Tracheophyta</taxon>
        <taxon>Spermatophyta</taxon>
        <taxon>Magnoliopsida</taxon>
        <taxon>Proteales</taxon>
        <taxon>Proteaceae</taxon>
        <taxon>Protea</taxon>
    </lineage>
</organism>
<sequence>MAKAAEEKCVERLEEHQEARGGFWYLSLVCKDAFYHLYRYLYKKKNILFSIFHRRILEESRWSDLPEELLGMITLRLFGQDYSSFHDICRTWRSEANPFPLQISPYQSHIPIAQTPWLVYFEEEAHVLNVSHPLCQSNLIEISGLSDSRICCSKDGWLLIWQFSRKVFFFNPFNKTTIELPDFPREQWDYPSSEYTEVILPALSFSSPPISSDCVVFGISGSWDDGQAVSICIIRRGEASWTIHQRRDNNESFILSNANPVYHNGIFYCLGEGRGDLGIYDPAKDHWTIESHCLPPLVYSEDVNSLFVQCNGNLFLVFQGHMGKGVFVFVLDLDVLIWDHVQHLEDHMFFSNG</sequence>